<evidence type="ECO:0000313" key="3">
    <source>
        <dbReference type="Proteomes" id="UP001558535"/>
    </source>
</evidence>
<protein>
    <submittedName>
        <fullName evidence="2">MCP four helix bundle domain-containing protein</fullName>
    </submittedName>
</protein>
<dbReference type="RefSeq" id="WP_368580604.1">
    <property type="nucleotide sequence ID" value="NZ_JBFPKB010000031.1"/>
</dbReference>
<keyword evidence="3" id="KW-1185">Reference proteome</keyword>
<comment type="caution">
    <text evidence="2">The sequence shown here is derived from an EMBL/GenBank/DDBJ whole genome shotgun (WGS) entry which is preliminary data.</text>
</comment>
<dbReference type="InterPro" id="IPR024478">
    <property type="entry name" value="HlyB_4HB_MCP"/>
</dbReference>
<proteinExistence type="predicted"/>
<evidence type="ECO:0000313" key="2">
    <source>
        <dbReference type="EMBL" id="MEX3753846.1"/>
    </source>
</evidence>
<sequence length="239" mass="26730">MRFHTGCDGVRRRRDSLLLLSRVERFSLLALAGYWRAIPGVFFCEFRGSSSRFYRTQYDTLACKYQNRCPSRRGFRYCLAVALPCRCYSGVSGVSHLRGDDGDSRRLAAAGASTRDVRTWANNVRKASLRSLLETDAKQKATQRALCNEAMKMLDGKLQAYQQLAMTAEDEQLSREIRKTWSNYLMLDDKLLTLSEGGEASFAAARTLATGESADAFTAVARLIEQAVQSSTTVLAIQH</sequence>
<accession>A0ABV3WLN7</accession>
<feature type="domain" description="Chemotaxis methyl-accepting receptor HlyB-like 4HB MCP" evidence="1">
    <location>
        <begin position="115"/>
        <end position="229"/>
    </location>
</feature>
<organism evidence="2 3">
    <name type="scientific">Paraburkholderia phenoliruptrix</name>
    <dbReference type="NCBI Taxonomy" id="252970"/>
    <lineage>
        <taxon>Bacteria</taxon>
        <taxon>Pseudomonadati</taxon>
        <taxon>Pseudomonadota</taxon>
        <taxon>Betaproteobacteria</taxon>
        <taxon>Burkholderiales</taxon>
        <taxon>Burkholderiaceae</taxon>
        <taxon>Paraburkholderia</taxon>
    </lineage>
</organism>
<dbReference type="Pfam" id="PF12729">
    <property type="entry name" value="4HB_MCP_1"/>
    <property type="match status" value="1"/>
</dbReference>
<dbReference type="Proteomes" id="UP001558535">
    <property type="component" value="Unassembled WGS sequence"/>
</dbReference>
<dbReference type="EMBL" id="JBFPKE010000018">
    <property type="protein sequence ID" value="MEX3753846.1"/>
    <property type="molecule type" value="Genomic_DNA"/>
</dbReference>
<evidence type="ECO:0000259" key="1">
    <source>
        <dbReference type="Pfam" id="PF12729"/>
    </source>
</evidence>
<name>A0ABV3WLN7_9BURK</name>
<gene>
    <name evidence="2" type="ORF">AB3X84_28100</name>
</gene>
<reference evidence="2 3" key="1">
    <citation type="submission" date="2024-07" db="EMBL/GenBank/DDBJ databases">
        <title>A survey of Mimosa microsymbionts across Brazilian biomes reveals a high diversity of Paraburkholderia nodulating endemic species, but also that Cupriavidus is common as a symbiont of widespread species.</title>
        <authorList>
            <person name="Rouws L."/>
            <person name="Barauna A."/>
            <person name="Beukes C."/>
            <person name="Rouws J.R.C."/>
            <person name="De Faria S.M."/>
            <person name="Gross E."/>
            <person name="Bueno Dos Reis Junior F."/>
            <person name="Simon M.F."/>
            <person name="Maluk M."/>
            <person name="Odee D.W."/>
            <person name="Kenicer G."/>
            <person name="Young J.P.W."/>
            <person name="Reis V.M."/>
            <person name="Zilli J."/>
            <person name="James E.K."/>
        </authorList>
    </citation>
    <scope>NUCLEOTIDE SEQUENCE [LARGE SCALE GENOMIC DNA]</scope>
    <source>
        <strain evidence="2 3">BR14375</strain>
    </source>
</reference>